<sequence>MKAIETIKNFFGLIKIPFIKSIGVKELYQSSSFKEACTRLEIALETEDLALLTGEVGAGKSNVIRFFTHNLDPHDYKIIYIPADKDMKAGELAKQALEKLKMEVPYSSSLAIRRLKNSIIQLNQDKGIKPILIIDEAQELPLKSFLYLKNLINYRMDSANYLFTILCGQKDLPELLDKYPLESLNRRIRVRYELEALTLEETSLYISHQSKICGLDRNIFSDDTKAQIYNHTKGIIGKINGICYNLIIHAASQSKDIIEPSMLEAVIKTLL</sequence>
<evidence type="ECO:0000313" key="2">
    <source>
        <dbReference type="EMBL" id="KKM90304.1"/>
    </source>
</evidence>
<dbReference type="PANTHER" id="PTHR35894">
    <property type="entry name" value="GENERAL SECRETION PATHWAY PROTEIN A-RELATED"/>
    <property type="match status" value="1"/>
</dbReference>
<reference evidence="2" key="1">
    <citation type="journal article" date="2015" name="Nature">
        <title>Complex archaea that bridge the gap between prokaryotes and eukaryotes.</title>
        <authorList>
            <person name="Spang A."/>
            <person name="Saw J.H."/>
            <person name="Jorgensen S.L."/>
            <person name="Zaremba-Niedzwiedzka K."/>
            <person name="Martijn J."/>
            <person name="Lind A.E."/>
            <person name="van Eijk R."/>
            <person name="Schleper C."/>
            <person name="Guy L."/>
            <person name="Ettema T.J."/>
        </authorList>
    </citation>
    <scope>NUCLEOTIDE SEQUENCE</scope>
</reference>
<dbReference type="InterPro" id="IPR049945">
    <property type="entry name" value="AAA_22"/>
</dbReference>
<dbReference type="InterPro" id="IPR052026">
    <property type="entry name" value="ExeA_AAA_ATPase_DNA-bind"/>
</dbReference>
<name>A0A0F9L680_9ZZZZ</name>
<dbReference type="InterPro" id="IPR003593">
    <property type="entry name" value="AAA+_ATPase"/>
</dbReference>
<dbReference type="AlphaFoldDB" id="A0A0F9L680"/>
<dbReference type="Gene3D" id="3.40.50.300">
    <property type="entry name" value="P-loop containing nucleotide triphosphate hydrolases"/>
    <property type="match status" value="1"/>
</dbReference>
<dbReference type="SUPFAM" id="SSF52540">
    <property type="entry name" value="P-loop containing nucleoside triphosphate hydrolases"/>
    <property type="match status" value="1"/>
</dbReference>
<dbReference type="GO" id="GO:0016887">
    <property type="term" value="F:ATP hydrolysis activity"/>
    <property type="evidence" value="ECO:0007669"/>
    <property type="project" value="InterPro"/>
</dbReference>
<dbReference type="SMART" id="SM00382">
    <property type="entry name" value="AAA"/>
    <property type="match status" value="1"/>
</dbReference>
<dbReference type="InterPro" id="IPR027417">
    <property type="entry name" value="P-loop_NTPase"/>
</dbReference>
<gene>
    <name evidence="2" type="ORF">LCGC14_1240000</name>
</gene>
<comment type="caution">
    <text evidence="2">The sequence shown here is derived from an EMBL/GenBank/DDBJ whole genome shotgun (WGS) entry which is preliminary data.</text>
</comment>
<accession>A0A0F9L680</accession>
<evidence type="ECO:0000259" key="1">
    <source>
        <dbReference type="SMART" id="SM00382"/>
    </source>
</evidence>
<organism evidence="2">
    <name type="scientific">marine sediment metagenome</name>
    <dbReference type="NCBI Taxonomy" id="412755"/>
    <lineage>
        <taxon>unclassified sequences</taxon>
        <taxon>metagenomes</taxon>
        <taxon>ecological metagenomes</taxon>
    </lineage>
</organism>
<dbReference type="EMBL" id="LAZR01006690">
    <property type="protein sequence ID" value="KKM90304.1"/>
    <property type="molecule type" value="Genomic_DNA"/>
</dbReference>
<proteinExistence type="predicted"/>
<protein>
    <recommendedName>
        <fullName evidence="1">AAA+ ATPase domain-containing protein</fullName>
    </recommendedName>
</protein>
<dbReference type="Pfam" id="PF13401">
    <property type="entry name" value="AAA_22"/>
    <property type="match status" value="1"/>
</dbReference>
<dbReference type="PANTHER" id="PTHR35894:SF1">
    <property type="entry name" value="PHOSPHORIBULOKINASE _ URIDINE KINASE FAMILY"/>
    <property type="match status" value="1"/>
</dbReference>
<feature type="domain" description="AAA+ ATPase" evidence="1">
    <location>
        <begin position="46"/>
        <end position="200"/>
    </location>
</feature>